<evidence type="ECO:0000313" key="2">
    <source>
        <dbReference type="Proteomes" id="UP000789920"/>
    </source>
</evidence>
<reference evidence="1" key="1">
    <citation type="submission" date="2021-06" db="EMBL/GenBank/DDBJ databases">
        <authorList>
            <person name="Kallberg Y."/>
            <person name="Tangrot J."/>
            <person name="Rosling A."/>
        </authorList>
    </citation>
    <scope>NUCLEOTIDE SEQUENCE</scope>
    <source>
        <strain evidence="1">MA461A</strain>
    </source>
</reference>
<feature type="non-terminal residue" evidence="1">
    <location>
        <position position="73"/>
    </location>
</feature>
<keyword evidence="2" id="KW-1185">Reference proteome</keyword>
<dbReference type="Proteomes" id="UP000789920">
    <property type="component" value="Unassembled WGS sequence"/>
</dbReference>
<feature type="non-terminal residue" evidence="1">
    <location>
        <position position="1"/>
    </location>
</feature>
<accession>A0ACA9RR88</accession>
<protein>
    <submittedName>
        <fullName evidence="1">35888_t:CDS:1</fullName>
    </submittedName>
</protein>
<gene>
    <name evidence="1" type="ORF">RPERSI_LOCUS21846</name>
</gene>
<name>A0ACA9RR88_9GLOM</name>
<organism evidence="1 2">
    <name type="scientific">Racocetra persica</name>
    <dbReference type="NCBI Taxonomy" id="160502"/>
    <lineage>
        <taxon>Eukaryota</taxon>
        <taxon>Fungi</taxon>
        <taxon>Fungi incertae sedis</taxon>
        <taxon>Mucoromycota</taxon>
        <taxon>Glomeromycotina</taxon>
        <taxon>Glomeromycetes</taxon>
        <taxon>Diversisporales</taxon>
        <taxon>Gigasporaceae</taxon>
        <taxon>Racocetra</taxon>
    </lineage>
</organism>
<comment type="caution">
    <text evidence="1">The sequence shown here is derived from an EMBL/GenBank/DDBJ whole genome shotgun (WGS) entry which is preliminary data.</text>
</comment>
<sequence length="73" mass="8359">DDISESKRKLEKVTPVIDVENFICYYINNCINCREDGSHKNNQKGSYASIGVYYEDGTKKITEPLPEDLQTNN</sequence>
<dbReference type="EMBL" id="CAJVQC010064956">
    <property type="protein sequence ID" value="CAG8805037.1"/>
    <property type="molecule type" value="Genomic_DNA"/>
</dbReference>
<evidence type="ECO:0000313" key="1">
    <source>
        <dbReference type="EMBL" id="CAG8805037.1"/>
    </source>
</evidence>
<proteinExistence type="predicted"/>